<dbReference type="AlphaFoldDB" id="A0AAU7ZWJ2"/>
<gene>
    <name evidence="1" type="ORF">RBB77_10435</name>
</gene>
<accession>A0AAU7ZWJ2</accession>
<dbReference type="RefSeq" id="WP_353067190.1">
    <property type="nucleotide sequence ID" value="NZ_CP132942.1"/>
</dbReference>
<organism evidence="1">
    <name type="scientific">Tunturiibacter psychrotolerans</name>
    <dbReference type="NCBI Taxonomy" id="3069686"/>
    <lineage>
        <taxon>Bacteria</taxon>
        <taxon>Pseudomonadati</taxon>
        <taxon>Acidobacteriota</taxon>
        <taxon>Terriglobia</taxon>
        <taxon>Terriglobales</taxon>
        <taxon>Acidobacteriaceae</taxon>
        <taxon>Tunturiibacter</taxon>
    </lineage>
</organism>
<dbReference type="EMBL" id="CP132942">
    <property type="protein sequence ID" value="XCB35288.1"/>
    <property type="molecule type" value="Genomic_DNA"/>
</dbReference>
<reference evidence="1" key="1">
    <citation type="submission" date="2023-08" db="EMBL/GenBank/DDBJ databases">
        <authorList>
            <person name="Messyasz A."/>
            <person name="Mannisto M.K."/>
            <person name="Kerkhof L.J."/>
            <person name="Haggblom M."/>
        </authorList>
    </citation>
    <scope>NUCLEOTIDE SEQUENCE</scope>
    <source>
        <strain evidence="1">X5P6</strain>
    </source>
</reference>
<sequence length="54" mass="6164">MVEDKTLMEEVYISDEKKKKPPGYVRLPNKAGVRVETSAKYKKFEGAAKEVDCE</sequence>
<proteinExistence type="predicted"/>
<dbReference type="KEGG" id="tpsc:RBB77_10435"/>
<protein>
    <submittedName>
        <fullName evidence="1">Uncharacterized protein</fullName>
    </submittedName>
</protein>
<name>A0AAU7ZWJ2_9BACT</name>
<evidence type="ECO:0000313" key="1">
    <source>
        <dbReference type="EMBL" id="XCB35288.1"/>
    </source>
</evidence>
<reference evidence="1" key="2">
    <citation type="journal article" date="2024" name="Environ. Microbiol.">
        <title>Genome analysis and description of Tunturibacter gen. nov. expands the diversity of Terriglobia in tundra soils.</title>
        <authorList>
            <person name="Messyasz A."/>
            <person name="Mannisto M.K."/>
            <person name="Kerkhof L.J."/>
            <person name="Haggblom M.M."/>
        </authorList>
    </citation>
    <scope>NUCLEOTIDE SEQUENCE</scope>
    <source>
        <strain evidence="1">X5P6</strain>
    </source>
</reference>